<gene>
    <name evidence="8" type="primary">LOC102801403</name>
</gene>
<keyword evidence="7" id="KW-1185">Reference proteome</keyword>
<comment type="caution">
    <text evidence="6">Lacks conserved residue(s) required for the propagation of feature annotation.</text>
</comment>
<keyword evidence="3 6" id="KW-0812">Transmembrane</keyword>
<sequence length="159" mass="18267">MRTTFDKLFSPKYLLFSNTLTFGGLLAFGDYIQQCRERNYIRQQHRSQRASLIASGQIHGQTAEGSRNTVTLRHDWGRTARMFSIGLVLGPFNHYWYGFLDRLLPAKTIAVVIRKILLDQTVASPFFAASYFIGMGALEGEKLERSVNVFTEKFLRVYM</sequence>
<name>A0ABM0M4S3_SACKO</name>
<evidence type="ECO:0000256" key="3">
    <source>
        <dbReference type="ARBA" id="ARBA00022692"/>
    </source>
</evidence>
<dbReference type="Proteomes" id="UP000694865">
    <property type="component" value="Unplaced"/>
</dbReference>
<evidence type="ECO:0000256" key="6">
    <source>
        <dbReference type="RuleBase" id="RU363053"/>
    </source>
</evidence>
<proteinExistence type="inferred from homology"/>
<keyword evidence="4 6" id="KW-1133">Transmembrane helix</keyword>
<accession>A0ABM0M4S3</accession>
<comment type="subcellular location">
    <subcellularLocation>
        <location evidence="1">Membrane</location>
        <topology evidence="1">Multi-pass membrane protein</topology>
    </subcellularLocation>
</comment>
<evidence type="ECO:0000256" key="2">
    <source>
        <dbReference type="ARBA" id="ARBA00006824"/>
    </source>
</evidence>
<dbReference type="InterPro" id="IPR007248">
    <property type="entry name" value="Mpv17_PMP22"/>
</dbReference>
<evidence type="ECO:0000256" key="1">
    <source>
        <dbReference type="ARBA" id="ARBA00004141"/>
    </source>
</evidence>
<keyword evidence="5 6" id="KW-0472">Membrane</keyword>
<feature type="non-terminal residue" evidence="8">
    <location>
        <position position="159"/>
    </location>
</feature>
<dbReference type="PANTHER" id="PTHR11266">
    <property type="entry name" value="PEROXISOMAL MEMBRANE PROTEIN 2, PXMP2 MPV17"/>
    <property type="match status" value="1"/>
</dbReference>
<dbReference type="GeneID" id="102801403"/>
<protein>
    <submittedName>
        <fullName evidence="8">Mpv17-like protein 2-like</fullName>
    </submittedName>
</protein>
<evidence type="ECO:0000256" key="4">
    <source>
        <dbReference type="ARBA" id="ARBA00022989"/>
    </source>
</evidence>
<feature type="transmembrane region" description="Helical" evidence="6">
    <location>
        <begin position="13"/>
        <end position="32"/>
    </location>
</feature>
<evidence type="ECO:0000313" key="7">
    <source>
        <dbReference type="Proteomes" id="UP000694865"/>
    </source>
</evidence>
<organism evidence="7 8">
    <name type="scientific">Saccoglossus kowalevskii</name>
    <name type="common">Acorn worm</name>
    <dbReference type="NCBI Taxonomy" id="10224"/>
    <lineage>
        <taxon>Eukaryota</taxon>
        <taxon>Metazoa</taxon>
        <taxon>Hemichordata</taxon>
        <taxon>Enteropneusta</taxon>
        <taxon>Harrimaniidae</taxon>
        <taxon>Saccoglossus</taxon>
    </lineage>
</organism>
<evidence type="ECO:0000256" key="5">
    <source>
        <dbReference type="ARBA" id="ARBA00023136"/>
    </source>
</evidence>
<reference evidence="8" key="1">
    <citation type="submission" date="2025-08" db="UniProtKB">
        <authorList>
            <consortium name="RefSeq"/>
        </authorList>
    </citation>
    <scope>IDENTIFICATION</scope>
    <source>
        <tissue evidence="8">Testes</tissue>
    </source>
</reference>
<dbReference type="PANTHER" id="PTHR11266:SF8">
    <property type="entry name" value="MPV17-LIKE PROTEIN 2"/>
    <property type="match status" value="1"/>
</dbReference>
<evidence type="ECO:0000313" key="8">
    <source>
        <dbReference type="RefSeq" id="XP_006815014.1"/>
    </source>
</evidence>
<comment type="similarity">
    <text evidence="2 6">Belongs to the peroxisomal membrane protein PXMP2/4 family.</text>
</comment>
<dbReference type="RefSeq" id="XP_006815014.1">
    <property type="nucleotide sequence ID" value="XM_006814951.1"/>
</dbReference>